<dbReference type="SMART" id="SM00028">
    <property type="entry name" value="TPR"/>
    <property type="match status" value="3"/>
</dbReference>
<dbReference type="PRINTS" id="PR01415">
    <property type="entry name" value="ANKYRIN"/>
</dbReference>
<name>A0A8M8UUL2_SESIN</name>
<feature type="repeat" description="ANK" evidence="1">
    <location>
        <begin position="162"/>
        <end position="194"/>
    </location>
</feature>
<keyword evidence="3" id="KW-0812">Transmembrane</keyword>
<dbReference type="Gene3D" id="1.25.40.20">
    <property type="entry name" value="Ankyrin repeat-containing domain"/>
    <property type="match status" value="3"/>
</dbReference>
<proteinExistence type="predicted"/>
<dbReference type="Pfam" id="PF00023">
    <property type="entry name" value="Ank"/>
    <property type="match status" value="1"/>
</dbReference>
<organism evidence="4 5">
    <name type="scientific">Sesamum indicum</name>
    <name type="common">Oriental sesame</name>
    <name type="synonym">Sesamum orientale</name>
    <dbReference type="NCBI Taxonomy" id="4182"/>
    <lineage>
        <taxon>Eukaryota</taxon>
        <taxon>Viridiplantae</taxon>
        <taxon>Streptophyta</taxon>
        <taxon>Embryophyta</taxon>
        <taxon>Tracheophyta</taxon>
        <taxon>Spermatophyta</taxon>
        <taxon>Magnoliopsida</taxon>
        <taxon>eudicotyledons</taxon>
        <taxon>Gunneridae</taxon>
        <taxon>Pentapetalae</taxon>
        <taxon>asterids</taxon>
        <taxon>lamiids</taxon>
        <taxon>Lamiales</taxon>
        <taxon>Pedaliaceae</taxon>
        <taxon>Sesamum</taxon>
    </lineage>
</organism>
<keyword evidence="4" id="KW-1185">Reference proteome</keyword>
<dbReference type="PROSITE" id="PS50297">
    <property type="entry name" value="ANK_REP_REGION"/>
    <property type="match status" value="4"/>
</dbReference>
<keyword evidence="3" id="KW-0472">Membrane</keyword>
<sequence>MFSVSACISTCMIRCMCLRISMLLLKTTYVLGVFSFSTLSISLWGLEANLCVHTMADVLILKAAASGDLKQLQQVAARLDSEEFRGKCEVCKDCEGRTALHYAARKGNIQICKFLIEKVKVDIDIKTERGDSSLLLATARERINTAKYLIIRGADIRNSDSKGMTSLHYAAERGNKELMQLLLFKGADIEAKSVYGTPLQCAASSGSLESVRFLLGHGAKPNSVSQLSFSPLMWALSCHSSECLELLLKAGADPNLSSFGMSPLSYAATEGEAGLLRSLLGAGANPNSITTAHLRPIEYAVSKGNYAIVKILFPLTQRIPEYPDWSIHGIAKYFHSEPAKIKREETRNAYSKLVKQKGNDATNRKEYWDAIKWYSEAIYLDSSDARLLSNRSLCWAKLNEAAFALFDAEACVRLRPDWPKAHYREGVAWRLLKNYLMASTAFSKGFRLDPRNKEIEDAFRDACMSSLDELAAKRPLDAERIRRTVNI</sequence>
<protein>
    <submittedName>
        <fullName evidence="5">Uncharacterized protein LOC105163576 isoform X1</fullName>
    </submittedName>
</protein>
<dbReference type="InterPro" id="IPR002110">
    <property type="entry name" value="Ankyrin_rpt"/>
</dbReference>
<accession>A0A8M8UUL2</accession>
<dbReference type="InterPro" id="IPR036770">
    <property type="entry name" value="Ankyrin_rpt-contain_sf"/>
</dbReference>
<dbReference type="PANTHER" id="PTHR46224:SF67">
    <property type="entry name" value="HSP70-HSP90 ORGANIZING PROTEIN 3-LIKE"/>
    <property type="match status" value="1"/>
</dbReference>
<dbReference type="GeneID" id="105163576"/>
<dbReference type="InterPro" id="IPR019734">
    <property type="entry name" value="TPR_rpt"/>
</dbReference>
<keyword evidence="2" id="KW-0802">TPR repeat</keyword>
<dbReference type="SUPFAM" id="SSF48452">
    <property type="entry name" value="TPR-like"/>
    <property type="match status" value="1"/>
</dbReference>
<evidence type="ECO:0000256" key="1">
    <source>
        <dbReference type="PROSITE-ProRule" id="PRU00023"/>
    </source>
</evidence>
<dbReference type="Gene3D" id="1.25.40.10">
    <property type="entry name" value="Tetratricopeptide repeat domain"/>
    <property type="match status" value="1"/>
</dbReference>
<dbReference type="InterPro" id="IPR051616">
    <property type="entry name" value="Cul2-RING_E3_ligase_SR"/>
</dbReference>
<dbReference type="PROSITE" id="PS50088">
    <property type="entry name" value="ANK_REPEAT"/>
    <property type="match status" value="5"/>
</dbReference>
<feature type="transmembrane region" description="Helical" evidence="3">
    <location>
        <begin position="23"/>
        <end position="46"/>
    </location>
</feature>
<feature type="repeat" description="ANK" evidence="1">
    <location>
        <begin position="197"/>
        <end position="226"/>
    </location>
</feature>
<dbReference type="SMART" id="SM00248">
    <property type="entry name" value="ANK"/>
    <property type="match status" value="7"/>
</dbReference>
<keyword evidence="3" id="KW-1133">Transmembrane helix</keyword>
<dbReference type="PROSITE" id="PS50005">
    <property type="entry name" value="TPR"/>
    <property type="match status" value="1"/>
</dbReference>
<dbReference type="InterPro" id="IPR011990">
    <property type="entry name" value="TPR-like_helical_dom_sf"/>
</dbReference>
<feature type="repeat" description="ANK" evidence="1">
    <location>
        <begin position="95"/>
        <end position="118"/>
    </location>
</feature>
<feature type="repeat" description="ANK" evidence="1">
    <location>
        <begin position="259"/>
        <end position="291"/>
    </location>
</feature>
<dbReference type="PANTHER" id="PTHR46224">
    <property type="entry name" value="ANKYRIN REPEAT FAMILY PROTEIN"/>
    <property type="match status" value="1"/>
</dbReference>
<evidence type="ECO:0000256" key="3">
    <source>
        <dbReference type="SAM" id="Phobius"/>
    </source>
</evidence>
<dbReference type="AlphaFoldDB" id="A0A8M8UUL2"/>
<dbReference type="KEGG" id="sind:105163576"/>
<reference evidence="5" key="1">
    <citation type="submission" date="2025-08" db="UniProtKB">
        <authorList>
            <consortium name="RefSeq"/>
        </authorList>
    </citation>
    <scope>IDENTIFICATION</scope>
</reference>
<dbReference type="SUPFAM" id="SSF48403">
    <property type="entry name" value="Ankyrin repeat"/>
    <property type="match status" value="1"/>
</dbReference>
<evidence type="ECO:0000313" key="5">
    <source>
        <dbReference type="RefSeq" id="XP_020550227.1"/>
    </source>
</evidence>
<dbReference type="OrthoDB" id="412869at2759"/>
<dbReference type="Pfam" id="PF12796">
    <property type="entry name" value="Ank_2"/>
    <property type="match status" value="2"/>
</dbReference>
<keyword evidence="1" id="KW-0040">ANK repeat</keyword>
<dbReference type="RefSeq" id="XP_020550227.1">
    <property type="nucleotide sequence ID" value="XM_020694568.1"/>
</dbReference>
<feature type="repeat" description="TPR" evidence="2">
    <location>
        <begin position="419"/>
        <end position="452"/>
    </location>
</feature>
<feature type="repeat" description="ANK" evidence="1">
    <location>
        <begin position="129"/>
        <end position="161"/>
    </location>
</feature>
<dbReference type="Proteomes" id="UP000504604">
    <property type="component" value="Linkage group LG6"/>
</dbReference>
<gene>
    <name evidence="5" type="primary">LOC105163576</name>
</gene>
<evidence type="ECO:0000313" key="4">
    <source>
        <dbReference type="Proteomes" id="UP000504604"/>
    </source>
</evidence>
<evidence type="ECO:0000256" key="2">
    <source>
        <dbReference type="PROSITE-ProRule" id="PRU00339"/>
    </source>
</evidence>